<sequence>MCSEDDLSKRFFFSVDFSASNWLKSKKDNKRKREIKFRVLILPKEKN</sequence>
<protein>
    <submittedName>
        <fullName evidence="1">CLUMA_CG013980, isoform A</fullName>
    </submittedName>
</protein>
<reference evidence="1 2" key="1">
    <citation type="submission" date="2015-04" db="EMBL/GenBank/DDBJ databases">
        <authorList>
            <person name="Syromyatnikov M.Y."/>
            <person name="Popov V.N."/>
        </authorList>
    </citation>
    <scope>NUCLEOTIDE SEQUENCE [LARGE SCALE GENOMIC DNA]</scope>
</reference>
<name>A0A1J1IKG7_9DIPT</name>
<dbReference type="AlphaFoldDB" id="A0A1J1IKG7"/>
<accession>A0A1J1IKG7</accession>
<proteinExistence type="predicted"/>
<evidence type="ECO:0000313" key="1">
    <source>
        <dbReference type="EMBL" id="CRL00723.1"/>
    </source>
</evidence>
<dbReference type="Proteomes" id="UP000183832">
    <property type="component" value="Unassembled WGS sequence"/>
</dbReference>
<keyword evidence="2" id="KW-1185">Reference proteome</keyword>
<gene>
    <name evidence="1" type="ORF">CLUMA_CG013980</name>
</gene>
<dbReference type="EMBL" id="CVRI01000054">
    <property type="protein sequence ID" value="CRL00723.1"/>
    <property type="molecule type" value="Genomic_DNA"/>
</dbReference>
<organism evidence="1 2">
    <name type="scientific">Clunio marinus</name>
    <dbReference type="NCBI Taxonomy" id="568069"/>
    <lineage>
        <taxon>Eukaryota</taxon>
        <taxon>Metazoa</taxon>
        <taxon>Ecdysozoa</taxon>
        <taxon>Arthropoda</taxon>
        <taxon>Hexapoda</taxon>
        <taxon>Insecta</taxon>
        <taxon>Pterygota</taxon>
        <taxon>Neoptera</taxon>
        <taxon>Endopterygota</taxon>
        <taxon>Diptera</taxon>
        <taxon>Nematocera</taxon>
        <taxon>Chironomoidea</taxon>
        <taxon>Chironomidae</taxon>
        <taxon>Clunio</taxon>
    </lineage>
</organism>
<evidence type="ECO:0000313" key="2">
    <source>
        <dbReference type="Proteomes" id="UP000183832"/>
    </source>
</evidence>